<accession>A0ABC8YWL1</accession>
<evidence type="ECO:0000313" key="2">
    <source>
        <dbReference type="EMBL" id="CAL4950165.1"/>
    </source>
</evidence>
<gene>
    <name evidence="2" type="ORF">URODEC1_LOCUS38220</name>
</gene>
<dbReference type="EMBL" id="OZ075127">
    <property type="protein sequence ID" value="CAL4950165.1"/>
    <property type="molecule type" value="Genomic_DNA"/>
</dbReference>
<dbReference type="PANTHER" id="PTHR33237:SF21">
    <property type="entry name" value="TRANSMEMBRANE PROTEIN"/>
    <property type="match status" value="1"/>
</dbReference>
<keyword evidence="3" id="KW-1185">Reference proteome</keyword>
<reference evidence="3" key="1">
    <citation type="submission" date="2024-06" db="EMBL/GenBank/DDBJ databases">
        <authorList>
            <person name="Ryan C."/>
        </authorList>
    </citation>
    <scope>NUCLEOTIDE SEQUENCE [LARGE SCALE GENOMIC DNA]</scope>
</reference>
<evidence type="ECO:0000256" key="1">
    <source>
        <dbReference type="SAM" id="MobiDB-lite"/>
    </source>
</evidence>
<reference evidence="2 3" key="2">
    <citation type="submission" date="2024-10" db="EMBL/GenBank/DDBJ databases">
        <authorList>
            <person name="Ryan C."/>
        </authorList>
    </citation>
    <scope>NUCLEOTIDE SEQUENCE [LARGE SCALE GENOMIC DNA]</scope>
</reference>
<feature type="region of interest" description="Disordered" evidence="1">
    <location>
        <begin position="109"/>
        <end position="133"/>
    </location>
</feature>
<dbReference type="PANTHER" id="PTHR33237">
    <property type="entry name" value="F2P16.13 PROTEIN-RELATED"/>
    <property type="match status" value="1"/>
</dbReference>
<proteinExistence type="predicted"/>
<protein>
    <submittedName>
        <fullName evidence="2">Uncharacterized protein</fullName>
    </submittedName>
</protein>
<name>A0ABC8YWL1_9POAL</name>
<dbReference type="Proteomes" id="UP001497457">
    <property type="component" value="Chromosome 17b"/>
</dbReference>
<organism evidence="2 3">
    <name type="scientific">Urochloa decumbens</name>
    <dbReference type="NCBI Taxonomy" id="240449"/>
    <lineage>
        <taxon>Eukaryota</taxon>
        <taxon>Viridiplantae</taxon>
        <taxon>Streptophyta</taxon>
        <taxon>Embryophyta</taxon>
        <taxon>Tracheophyta</taxon>
        <taxon>Spermatophyta</taxon>
        <taxon>Magnoliopsida</taxon>
        <taxon>Liliopsida</taxon>
        <taxon>Poales</taxon>
        <taxon>Poaceae</taxon>
        <taxon>PACMAD clade</taxon>
        <taxon>Panicoideae</taxon>
        <taxon>Panicodae</taxon>
        <taxon>Paniceae</taxon>
        <taxon>Melinidinae</taxon>
        <taxon>Urochloa</taxon>
    </lineage>
</organism>
<dbReference type="AlphaFoldDB" id="A0ABC8YWL1"/>
<evidence type="ECO:0000313" key="3">
    <source>
        <dbReference type="Proteomes" id="UP001497457"/>
    </source>
</evidence>
<sequence length="225" mass="24972">MGLCASRLPWMANRGQPEPRHGMPNALFVVRNDGRPSKAEALVFHPHRYGCSRLQKPGRTDSKRHQKCGCDCTDVSRRLRAPKAPRLPCGSTRSAAVEPMAAAEIRPPVSRGARADGRAATTAAEGCRTPMTPRRTPLWQRRILMGTRCELPRFSGLILYDEHGQPLQSSCQNRADHLISRASKYELRTERGLGWSAELSGGSLRLPTRGKKKIARTTTTLRDLL</sequence>